<organism evidence="1 2">
    <name type="scientific">Danaus plexippus plexippus</name>
    <dbReference type="NCBI Taxonomy" id="278856"/>
    <lineage>
        <taxon>Eukaryota</taxon>
        <taxon>Metazoa</taxon>
        <taxon>Ecdysozoa</taxon>
        <taxon>Arthropoda</taxon>
        <taxon>Hexapoda</taxon>
        <taxon>Insecta</taxon>
        <taxon>Pterygota</taxon>
        <taxon>Neoptera</taxon>
        <taxon>Endopterygota</taxon>
        <taxon>Lepidoptera</taxon>
        <taxon>Glossata</taxon>
        <taxon>Ditrysia</taxon>
        <taxon>Papilionoidea</taxon>
        <taxon>Nymphalidae</taxon>
        <taxon>Danainae</taxon>
        <taxon>Danaini</taxon>
        <taxon>Danaina</taxon>
        <taxon>Danaus</taxon>
        <taxon>Danaus</taxon>
    </lineage>
</organism>
<evidence type="ECO:0000313" key="1">
    <source>
        <dbReference type="EMBL" id="OWR53936.1"/>
    </source>
</evidence>
<proteinExistence type="predicted"/>
<name>A0A212FJN1_DANPL</name>
<reference evidence="1 2" key="1">
    <citation type="journal article" date="2011" name="Cell">
        <title>The monarch butterfly genome yields insights into long-distance migration.</title>
        <authorList>
            <person name="Zhan S."/>
            <person name="Merlin C."/>
            <person name="Boore J.L."/>
            <person name="Reppert S.M."/>
        </authorList>
    </citation>
    <scope>NUCLEOTIDE SEQUENCE [LARGE SCALE GENOMIC DNA]</scope>
    <source>
        <strain evidence="1">F-2</strain>
    </source>
</reference>
<gene>
    <name evidence="1" type="ORF">KGM_203151</name>
</gene>
<protein>
    <submittedName>
        <fullName evidence="1">Uncharacterized protein</fullName>
    </submittedName>
</protein>
<accession>A0A212FJN1</accession>
<dbReference type="InParanoid" id="A0A212FJN1"/>
<comment type="caution">
    <text evidence="1">The sequence shown here is derived from an EMBL/GenBank/DDBJ whole genome shotgun (WGS) entry which is preliminary data.</text>
</comment>
<dbReference type="AlphaFoldDB" id="A0A212FJN1"/>
<keyword evidence="2" id="KW-1185">Reference proteome</keyword>
<sequence length="92" mass="10030">MSIPIRLSVKEKFKIFFRPPTPPPLRPRAQGSPAAVTPVRTQQICLPLIKTVAHSTAPFTGAKGCATRVRDPPALRRNLLQSKPSATMSLCL</sequence>
<dbReference type="Proteomes" id="UP000007151">
    <property type="component" value="Unassembled WGS sequence"/>
</dbReference>
<dbReference type="EMBL" id="AGBW02008253">
    <property type="protein sequence ID" value="OWR53936.1"/>
    <property type="molecule type" value="Genomic_DNA"/>
</dbReference>
<evidence type="ECO:0000313" key="2">
    <source>
        <dbReference type="Proteomes" id="UP000007151"/>
    </source>
</evidence>
<dbReference type="KEGG" id="dpl:KGM_203151"/>